<organism evidence="1 2">
    <name type="scientific">Lasiosphaeria miniovina</name>
    <dbReference type="NCBI Taxonomy" id="1954250"/>
    <lineage>
        <taxon>Eukaryota</taxon>
        <taxon>Fungi</taxon>
        <taxon>Dikarya</taxon>
        <taxon>Ascomycota</taxon>
        <taxon>Pezizomycotina</taxon>
        <taxon>Sordariomycetes</taxon>
        <taxon>Sordariomycetidae</taxon>
        <taxon>Sordariales</taxon>
        <taxon>Lasiosphaeriaceae</taxon>
        <taxon>Lasiosphaeria</taxon>
    </lineage>
</organism>
<dbReference type="Proteomes" id="UP001172101">
    <property type="component" value="Unassembled WGS sequence"/>
</dbReference>
<dbReference type="AlphaFoldDB" id="A0AA40B3P3"/>
<accession>A0AA40B3P3</accession>
<dbReference type="GeneID" id="85316571"/>
<protein>
    <submittedName>
        <fullName evidence="1">Uncharacterized protein</fullName>
    </submittedName>
</protein>
<proteinExistence type="predicted"/>
<keyword evidence="2" id="KW-1185">Reference proteome</keyword>
<name>A0AA40B3P3_9PEZI</name>
<evidence type="ECO:0000313" key="1">
    <source>
        <dbReference type="EMBL" id="KAK0727077.1"/>
    </source>
</evidence>
<gene>
    <name evidence="1" type="ORF">B0T26DRAFT_115967</name>
</gene>
<sequence>MLISTFFGLSPLSRSCTVHVGACTPRRLRPICHPSFPLDCHREQHVTSSSRLESLSWLGQELPSRNLGVVGGINARIPTLFPFLLLGSCRTSHPPFLI</sequence>
<reference evidence="1" key="1">
    <citation type="submission" date="2023-06" db="EMBL/GenBank/DDBJ databases">
        <title>Genome-scale phylogeny and comparative genomics of the fungal order Sordariales.</title>
        <authorList>
            <consortium name="Lawrence Berkeley National Laboratory"/>
            <person name="Hensen N."/>
            <person name="Bonometti L."/>
            <person name="Westerberg I."/>
            <person name="Brannstrom I.O."/>
            <person name="Guillou S."/>
            <person name="Cros-Aarteil S."/>
            <person name="Calhoun S."/>
            <person name="Haridas S."/>
            <person name="Kuo A."/>
            <person name="Mondo S."/>
            <person name="Pangilinan J."/>
            <person name="Riley R."/>
            <person name="LaButti K."/>
            <person name="Andreopoulos B."/>
            <person name="Lipzen A."/>
            <person name="Chen C."/>
            <person name="Yanf M."/>
            <person name="Daum C."/>
            <person name="Ng V."/>
            <person name="Clum A."/>
            <person name="Steindorff A."/>
            <person name="Ohm R."/>
            <person name="Martin F."/>
            <person name="Silar P."/>
            <person name="Natvig D."/>
            <person name="Lalanne C."/>
            <person name="Gautier V."/>
            <person name="Ament-velasquez S.L."/>
            <person name="Kruys A."/>
            <person name="Hutchinson M.I."/>
            <person name="Powell A.J."/>
            <person name="Barry K."/>
            <person name="Miller A.N."/>
            <person name="Grigoriev I.V."/>
            <person name="Debuchy R."/>
            <person name="Gladieux P."/>
            <person name="Thoren M.H."/>
            <person name="Johannesson H."/>
        </authorList>
    </citation>
    <scope>NUCLEOTIDE SEQUENCE</scope>
    <source>
        <strain evidence="1">SMH2392-1A</strain>
    </source>
</reference>
<evidence type="ECO:0000313" key="2">
    <source>
        <dbReference type="Proteomes" id="UP001172101"/>
    </source>
</evidence>
<dbReference type="EMBL" id="JAUIRO010000002">
    <property type="protein sequence ID" value="KAK0727077.1"/>
    <property type="molecule type" value="Genomic_DNA"/>
</dbReference>
<dbReference type="RefSeq" id="XP_060299933.1">
    <property type="nucleotide sequence ID" value="XM_060433300.1"/>
</dbReference>
<comment type="caution">
    <text evidence="1">The sequence shown here is derived from an EMBL/GenBank/DDBJ whole genome shotgun (WGS) entry which is preliminary data.</text>
</comment>